<dbReference type="GO" id="GO:0098797">
    <property type="term" value="C:plasma membrane protein complex"/>
    <property type="evidence" value="ECO:0007669"/>
    <property type="project" value="TreeGrafter"/>
</dbReference>
<keyword evidence="4" id="KW-1003">Cell membrane</keyword>
<dbReference type="RefSeq" id="WP_163083612.1">
    <property type="nucleotide sequence ID" value="NZ_JAAAWN010000002.1"/>
</dbReference>
<dbReference type="GO" id="GO:0042953">
    <property type="term" value="P:lipoprotein transport"/>
    <property type="evidence" value="ECO:0007669"/>
    <property type="project" value="InterPro"/>
</dbReference>
<feature type="transmembrane region" description="Helical" evidence="8">
    <location>
        <begin position="376"/>
        <end position="396"/>
    </location>
</feature>
<dbReference type="GO" id="GO:0044874">
    <property type="term" value="P:lipoprotein localization to outer membrane"/>
    <property type="evidence" value="ECO:0007669"/>
    <property type="project" value="TreeGrafter"/>
</dbReference>
<keyword evidence="3" id="KW-0813">Transport</keyword>
<keyword evidence="5 8" id="KW-0812">Transmembrane</keyword>
<keyword evidence="7 8" id="KW-0472">Membrane</keyword>
<accession>A0A7X5LIJ4</accession>
<gene>
    <name evidence="11" type="ORF">GTH32_02290</name>
</gene>
<keyword evidence="12" id="KW-1185">Reference proteome</keyword>
<proteinExistence type="inferred from homology"/>
<sequence>MSLSWQLARRFRTTKAQNRFISFISLSSTVGIALGCFVLIILLSVMNGFERELTHRILAIVPHGEIYSVDNRGIENLDAQLYRLNADPRVKKVEPYTELTGMLQYKGTLKAVALTGILIDDNPRFAEQVSNADWQRFSRDEDSVLIGKAIAKNLGLQIGDTVRALIPVTTKDLRFSAPTTITLTVAGLISVGGELDNQLGLLHLSKASAASGITGQAMGLRFTLEDPFSAYATMRDIGYTYPQAVYMSDWTRTQGHLYNDIQLVRTVVYIALALVIAVACFNIVSSLVMSVREKQPAIAILKTMGATDSLIRHTFMLQGALNGVIGMSVGVGLALLIAPNLSRIVQSIENILGIHLLSGDIYFIDFLPSELMWQDVAVTVVMAIVLSVLATIYPAYKAAKVSPSQSLH</sequence>
<feature type="transmembrane region" description="Helical" evidence="8">
    <location>
        <begin position="20"/>
        <end position="46"/>
    </location>
</feature>
<evidence type="ECO:0000313" key="12">
    <source>
        <dbReference type="Proteomes" id="UP000470213"/>
    </source>
</evidence>
<dbReference type="AlphaFoldDB" id="A0A7X5LIJ4"/>
<organism evidence="11 12">
    <name type="scientific">Alteromonas profundi</name>
    <dbReference type="NCBI Taxonomy" id="2696062"/>
    <lineage>
        <taxon>Bacteria</taxon>
        <taxon>Pseudomonadati</taxon>
        <taxon>Pseudomonadota</taxon>
        <taxon>Gammaproteobacteria</taxon>
        <taxon>Alteromonadales</taxon>
        <taxon>Alteromonadaceae</taxon>
        <taxon>Alteromonas/Salinimonas group</taxon>
        <taxon>Alteromonas</taxon>
    </lineage>
</organism>
<evidence type="ECO:0000256" key="6">
    <source>
        <dbReference type="ARBA" id="ARBA00022989"/>
    </source>
</evidence>
<dbReference type="Pfam" id="PF02687">
    <property type="entry name" value="FtsX"/>
    <property type="match status" value="1"/>
</dbReference>
<dbReference type="EMBL" id="JAAAWN010000002">
    <property type="protein sequence ID" value="NDV90022.1"/>
    <property type="molecule type" value="Genomic_DNA"/>
</dbReference>
<evidence type="ECO:0000256" key="1">
    <source>
        <dbReference type="ARBA" id="ARBA00004651"/>
    </source>
</evidence>
<evidence type="ECO:0000256" key="5">
    <source>
        <dbReference type="ARBA" id="ARBA00022692"/>
    </source>
</evidence>
<name>A0A7X5LIJ4_9ALTE</name>
<keyword evidence="6 8" id="KW-1133">Transmembrane helix</keyword>
<evidence type="ECO:0000256" key="8">
    <source>
        <dbReference type="SAM" id="Phobius"/>
    </source>
</evidence>
<evidence type="ECO:0000259" key="10">
    <source>
        <dbReference type="Pfam" id="PF12704"/>
    </source>
</evidence>
<dbReference type="InterPro" id="IPR003838">
    <property type="entry name" value="ABC3_permease_C"/>
</dbReference>
<evidence type="ECO:0000256" key="2">
    <source>
        <dbReference type="ARBA" id="ARBA00005236"/>
    </source>
</evidence>
<evidence type="ECO:0000256" key="3">
    <source>
        <dbReference type="ARBA" id="ARBA00022448"/>
    </source>
</evidence>
<comment type="subcellular location">
    <subcellularLocation>
        <location evidence="1">Cell membrane</location>
        <topology evidence="1">Multi-pass membrane protein</topology>
    </subcellularLocation>
</comment>
<feature type="transmembrane region" description="Helical" evidence="8">
    <location>
        <begin position="310"/>
        <end position="338"/>
    </location>
</feature>
<dbReference type="InterPro" id="IPR011925">
    <property type="entry name" value="LolCE_TM"/>
</dbReference>
<dbReference type="Pfam" id="PF12704">
    <property type="entry name" value="MacB_PCD"/>
    <property type="match status" value="1"/>
</dbReference>
<feature type="domain" description="MacB-like periplasmic core" evidence="10">
    <location>
        <begin position="28"/>
        <end position="207"/>
    </location>
</feature>
<dbReference type="InterPro" id="IPR025857">
    <property type="entry name" value="MacB_PCD"/>
</dbReference>
<dbReference type="Proteomes" id="UP000470213">
    <property type="component" value="Unassembled WGS sequence"/>
</dbReference>
<dbReference type="PANTHER" id="PTHR30489">
    <property type="entry name" value="LIPOPROTEIN-RELEASING SYSTEM TRANSMEMBRANE PROTEIN LOLE"/>
    <property type="match status" value="1"/>
</dbReference>
<keyword evidence="11" id="KW-0449">Lipoprotein</keyword>
<reference evidence="11 12" key="1">
    <citation type="submission" date="2020-01" db="EMBL/GenBank/DDBJ databases">
        <authorList>
            <person name="Chen J."/>
            <person name="Zhu S."/>
            <person name="Yang J."/>
        </authorList>
    </citation>
    <scope>NUCLEOTIDE SEQUENCE [LARGE SCALE GENOMIC DNA]</scope>
    <source>
        <strain evidence="11 12">345S023</strain>
    </source>
</reference>
<feature type="domain" description="ABC3 transporter permease C-terminal" evidence="9">
    <location>
        <begin position="270"/>
        <end position="403"/>
    </location>
</feature>
<evidence type="ECO:0000259" key="9">
    <source>
        <dbReference type="Pfam" id="PF02687"/>
    </source>
</evidence>
<dbReference type="InterPro" id="IPR051447">
    <property type="entry name" value="Lipoprotein-release_system"/>
</dbReference>
<comment type="similarity">
    <text evidence="2">Belongs to the ABC-4 integral membrane protein family. LolC/E subfamily.</text>
</comment>
<comment type="caution">
    <text evidence="11">The sequence shown here is derived from an EMBL/GenBank/DDBJ whole genome shotgun (WGS) entry which is preliminary data.</text>
</comment>
<dbReference type="PANTHER" id="PTHR30489:SF0">
    <property type="entry name" value="LIPOPROTEIN-RELEASING SYSTEM TRANSMEMBRANE PROTEIN LOLE"/>
    <property type="match status" value="1"/>
</dbReference>
<dbReference type="NCBIfam" id="TIGR02212">
    <property type="entry name" value="lolCE"/>
    <property type="match status" value="1"/>
</dbReference>
<feature type="transmembrane region" description="Helical" evidence="8">
    <location>
        <begin position="267"/>
        <end position="289"/>
    </location>
</feature>
<evidence type="ECO:0000256" key="7">
    <source>
        <dbReference type="ARBA" id="ARBA00023136"/>
    </source>
</evidence>
<protein>
    <submittedName>
        <fullName evidence="11">Lipoprotein-releasing ABC transporter permease subunit</fullName>
    </submittedName>
</protein>
<evidence type="ECO:0000256" key="4">
    <source>
        <dbReference type="ARBA" id="ARBA00022475"/>
    </source>
</evidence>
<evidence type="ECO:0000313" key="11">
    <source>
        <dbReference type="EMBL" id="NDV90022.1"/>
    </source>
</evidence>